<sequence>MPFNRPTLQTLVVRNQGDIESNLPGTDAKVRRSNLNILGKLIAGVAHGIYGYIARAAKQILPFEAEAEELDRHANFWLAQPRKPATPAQGSVPILGTNGRGIPAGTVLIRADGVEYATDAEVTIAAGTATAAITAVVDGAAGNAIAGTTLTLASPIAGVNGNVTVPVGGLTQGADVETDDALRVRVLARPKQPPHGGAQFDYVNWALEVPGVTRAWCYPLEQGDGTVTVRFVRDNDASVIPDAAEVAAVQAYIEARYPVTGHVFAVAPIAAPIDFVFTTITPATQAVKDAVAAELADLINRESEPGGTILITHIRAAISIAAGEENYVLTSPIADVNHAAGYMATMGNITWP</sequence>
<comment type="similarity">
    <text evidence="1">Belongs to the Mu gp47/PBSX XkdT family.</text>
</comment>
<dbReference type="PANTHER" id="PTHR37829:SF3">
    <property type="entry name" value="PROTEIN JAYE-RELATED"/>
    <property type="match status" value="1"/>
</dbReference>
<protein>
    <submittedName>
        <fullName evidence="5">Tail protein</fullName>
    </submittedName>
</protein>
<accession>A0A6F8V9Z7</accession>
<evidence type="ECO:0000313" key="6">
    <source>
        <dbReference type="Proteomes" id="UP000502260"/>
    </source>
</evidence>
<gene>
    <name evidence="5" type="ORF">SKTS_13700</name>
</gene>
<feature type="domain" description="Baseplate protein J-like barrel" evidence="2">
    <location>
        <begin position="95"/>
        <end position="168"/>
    </location>
</feature>
<organism evidence="5 6">
    <name type="scientific">Sulfurimicrobium lacus</name>
    <dbReference type="NCBI Taxonomy" id="2715678"/>
    <lineage>
        <taxon>Bacteria</taxon>
        <taxon>Pseudomonadati</taxon>
        <taxon>Pseudomonadota</taxon>
        <taxon>Betaproteobacteria</taxon>
        <taxon>Nitrosomonadales</taxon>
        <taxon>Sulfuricellaceae</taxon>
        <taxon>Sulfurimicrobium</taxon>
    </lineage>
</organism>
<dbReference type="Proteomes" id="UP000502260">
    <property type="component" value="Chromosome"/>
</dbReference>
<dbReference type="RefSeq" id="WP_173062272.1">
    <property type="nucleotide sequence ID" value="NZ_AP022853.1"/>
</dbReference>
<evidence type="ECO:0000259" key="3">
    <source>
        <dbReference type="Pfam" id="PF26078"/>
    </source>
</evidence>
<dbReference type="KEGG" id="slac:SKTS_13700"/>
<feature type="domain" description="Baseplate J-like C-terminal" evidence="4">
    <location>
        <begin position="278"/>
        <end position="351"/>
    </location>
</feature>
<feature type="domain" description="Baseplate J-like central" evidence="3">
    <location>
        <begin position="194"/>
        <end position="266"/>
    </location>
</feature>
<dbReference type="PANTHER" id="PTHR37829">
    <property type="entry name" value="PHAGE-LIKE ELEMENT PBSX PROTEIN XKDT"/>
    <property type="match status" value="1"/>
</dbReference>
<evidence type="ECO:0000256" key="1">
    <source>
        <dbReference type="ARBA" id="ARBA00038087"/>
    </source>
</evidence>
<dbReference type="InterPro" id="IPR058530">
    <property type="entry name" value="Baseplate_J-like_C"/>
</dbReference>
<dbReference type="InterPro" id="IPR052399">
    <property type="entry name" value="Phage_Baseplate_Assmbl_Protein"/>
</dbReference>
<dbReference type="InterPro" id="IPR006949">
    <property type="entry name" value="Barrel_Baseplate_J-like"/>
</dbReference>
<reference evidence="6" key="1">
    <citation type="submission" date="2020-03" db="EMBL/GenBank/DDBJ databases">
        <title>Complete genome sequence of sulfur-oxidizing bacterium skT11.</title>
        <authorList>
            <person name="Kanda M."/>
            <person name="Kojima H."/>
            <person name="Fukui M."/>
        </authorList>
    </citation>
    <scope>NUCLEOTIDE SEQUENCE [LARGE SCALE GENOMIC DNA]</scope>
    <source>
        <strain evidence="6">skT11</strain>
    </source>
</reference>
<proteinExistence type="inferred from homology"/>
<keyword evidence="6" id="KW-1185">Reference proteome</keyword>
<dbReference type="Pfam" id="PF26078">
    <property type="entry name" value="Baseplate_J_M"/>
    <property type="match status" value="1"/>
</dbReference>
<evidence type="ECO:0000259" key="2">
    <source>
        <dbReference type="Pfam" id="PF04865"/>
    </source>
</evidence>
<dbReference type="AlphaFoldDB" id="A0A6F8V9Z7"/>
<evidence type="ECO:0000259" key="4">
    <source>
        <dbReference type="Pfam" id="PF26079"/>
    </source>
</evidence>
<dbReference type="Pfam" id="PF04865">
    <property type="entry name" value="Baseplate_J"/>
    <property type="match status" value="1"/>
</dbReference>
<dbReference type="EMBL" id="AP022853">
    <property type="protein sequence ID" value="BCB26484.1"/>
    <property type="molecule type" value="Genomic_DNA"/>
</dbReference>
<dbReference type="Pfam" id="PF26079">
    <property type="entry name" value="Baseplate_J_C"/>
    <property type="match status" value="1"/>
</dbReference>
<name>A0A6F8V9Z7_9PROT</name>
<dbReference type="InterPro" id="IPR058531">
    <property type="entry name" value="Baseplate_J_M"/>
</dbReference>
<evidence type="ECO:0000313" key="5">
    <source>
        <dbReference type="EMBL" id="BCB26484.1"/>
    </source>
</evidence>